<feature type="transmembrane region" description="Helical" evidence="9">
    <location>
        <begin position="153"/>
        <end position="173"/>
    </location>
</feature>
<keyword evidence="4 9" id="KW-1003">Cell membrane</keyword>
<dbReference type="GO" id="GO:0005283">
    <property type="term" value="F:amino acid:sodium symporter activity"/>
    <property type="evidence" value="ECO:0007669"/>
    <property type="project" value="InterPro"/>
</dbReference>
<protein>
    <submittedName>
        <fullName evidence="10">Sodium:alanine symporter family protein</fullName>
    </submittedName>
</protein>
<evidence type="ECO:0000256" key="4">
    <source>
        <dbReference type="ARBA" id="ARBA00022475"/>
    </source>
</evidence>
<feature type="transmembrane region" description="Helical" evidence="9">
    <location>
        <begin position="259"/>
        <end position="282"/>
    </location>
</feature>
<name>A0A9D1A4S0_9FIRM</name>
<comment type="subcellular location">
    <subcellularLocation>
        <location evidence="1 9">Cell membrane</location>
        <topology evidence="1 9">Multi-pass membrane protein</topology>
    </subcellularLocation>
</comment>
<dbReference type="InterPro" id="IPR001463">
    <property type="entry name" value="Na/Ala_symport"/>
</dbReference>
<feature type="transmembrane region" description="Helical" evidence="9">
    <location>
        <begin position="444"/>
        <end position="463"/>
    </location>
</feature>
<feature type="transmembrane region" description="Helical" evidence="9">
    <location>
        <begin position="205"/>
        <end position="226"/>
    </location>
</feature>
<reference evidence="10" key="1">
    <citation type="submission" date="2020-10" db="EMBL/GenBank/DDBJ databases">
        <authorList>
            <person name="Gilroy R."/>
        </authorList>
    </citation>
    <scope>NUCLEOTIDE SEQUENCE</scope>
    <source>
        <strain evidence="10">CHK180-2868</strain>
    </source>
</reference>
<dbReference type="AlphaFoldDB" id="A0A9D1A4S0"/>
<evidence type="ECO:0000256" key="5">
    <source>
        <dbReference type="ARBA" id="ARBA00022692"/>
    </source>
</evidence>
<comment type="similarity">
    <text evidence="2 9">Belongs to the alanine or glycine:cation symporter (AGCS) (TC 2.A.25) family.</text>
</comment>
<accession>A0A9D1A4S0</accession>
<evidence type="ECO:0000313" key="11">
    <source>
        <dbReference type="Proteomes" id="UP000824250"/>
    </source>
</evidence>
<evidence type="ECO:0000256" key="6">
    <source>
        <dbReference type="ARBA" id="ARBA00022847"/>
    </source>
</evidence>
<dbReference type="Pfam" id="PF01235">
    <property type="entry name" value="Na_Ala_symp"/>
    <property type="match status" value="1"/>
</dbReference>
<dbReference type="NCBIfam" id="TIGR00835">
    <property type="entry name" value="agcS"/>
    <property type="match status" value="1"/>
</dbReference>
<dbReference type="PANTHER" id="PTHR30330">
    <property type="entry name" value="AGSS FAMILY TRANSPORTER, SODIUM-ALANINE"/>
    <property type="match status" value="1"/>
</dbReference>
<gene>
    <name evidence="10" type="ORF">IAB28_08665</name>
</gene>
<keyword evidence="3 9" id="KW-0813">Transport</keyword>
<feature type="transmembrane region" description="Helical" evidence="9">
    <location>
        <begin position="233"/>
        <end position="253"/>
    </location>
</feature>
<keyword evidence="7 9" id="KW-1133">Transmembrane helix</keyword>
<feature type="transmembrane region" description="Helical" evidence="9">
    <location>
        <begin position="381"/>
        <end position="402"/>
    </location>
</feature>
<organism evidence="10 11">
    <name type="scientific">Candidatus Copromonas faecavium</name>
    <name type="common">nom. illeg.</name>
    <dbReference type="NCBI Taxonomy" id="2840740"/>
    <lineage>
        <taxon>Bacteria</taxon>
        <taxon>Bacillati</taxon>
        <taxon>Bacillota</taxon>
        <taxon>Clostridia</taxon>
        <taxon>Lachnospirales</taxon>
        <taxon>Lachnospiraceae</taxon>
        <taxon>Candidatus Copromonas (nom. illeg.)</taxon>
    </lineage>
</organism>
<proteinExistence type="inferred from homology"/>
<keyword evidence="6 9" id="KW-0769">Symport</keyword>
<feature type="transmembrane region" description="Helical" evidence="9">
    <location>
        <begin position="414"/>
        <end position="432"/>
    </location>
</feature>
<keyword evidence="5 9" id="KW-0812">Transmembrane</keyword>
<evidence type="ECO:0000313" key="10">
    <source>
        <dbReference type="EMBL" id="HIR06019.1"/>
    </source>
</evidence>
<dbReference type="Gene3D" id="1.20.1740.10">
    <property type="entry name" value="Amino acid/polyamine transporter I"/>
    <property type="match status" value="1"/>
</dbReference>
<evidence type="ECO:0000256" key="7">
    <source>
        <dbReference type="ARBA" id="ARBA00022989"/>
    </source>
</evidence>
<dbReference type="PANTHER" id="PTHR30330:SF14">
    <property type="entry name" value="SODIUM_AMINO ACID (ALANINE) SYMPORTER"/>
    <property type="match status" value="1"/>
</dbReference>
<evidence type="ECO:0000256" key="1">
    <source>
        <dbReference type="ARBA" id="ARBA00004651"/>
    </source>
</evidence>
<comment type="caution">
    <text evidence="10">The sequence shown here is derived from an EMBL/GenBank/DDBJ whole genome shotgun (WGS) entry which is preliminary data.</text>
</comment>
<dbReference type="Proteomes" id="UP000824250">
    <property type="component" value="Unassembled WGS sequence"/>
</dbReference>
<feature type="transmembrane region" description="Helical" evidence="9">
    <location>
        <begin position="322"/>
        <end position="343"/>
    </location>
</feature>
<dbReference type="EMBL" id="DVGC01000049">
    <property type="protein sequence ID" value="HIR06019.1"/>
    <property type="molecule type" value="Genomic_DNA"/>
</dbReference>
<keyword evidence="8 9" id="KW-0472">Membrane</keyword>
<evidence type="ECO:0000256" key="3">
    <source>
        <dbReference type="ARBA" id="ARBA00022448"/>
    </source>
</evidence>
<evidence type="ECO:0000256" key="8">
    <source>
        <dbReference type="ARBA" id="ARBA00023136"/>
    </source>
</evidence>
<evidence type="ECO:0000256" key="9">
    <source>
        <dbReference type="RuleBase" id="RU363064"/>
    </source>
</evidence>
<dbReference type="FunFam" id="1.20.1740.10:FF:000004">
    <property type="entry name" value="Sodium:alanine symporter family protein"/>
    <property type="match status" value="1"/>
</dbReference>
<dbReference type="PRINTS" id="PR00175">
    <property type="entry name" value="NAALASMPORT"/>
</dbReference>
<reference evidence="10" key="2">
    <citation type="journal article" date="2021" name="PeerJ">
        <title>Extensive microbial diversity within the chicken gut microbiome revealed by metagenomics and culture.</title>
        <authorList>
            <person name="Gilroy R."/>
            <person name="Ravi A."/>
            <person name="Getino M."/>
            <person name="Pursley I."/>
            <person name="Horton D.L."/>
            <person name="Alikhan N.F."/>
            <person name="Baker D."/>
            <person name="Gharbi K."/>
            <person name="Hall N."/>
            <person name="Watson M."/>
            <person name="Adriaenssens E.M."/>
            <person name="Foster-Nyarko E."/>
            <person name="Jarju S."/>
            <person name="Secka A."/>
            <person name="Antonio M."/>
            <person name="Oren A."/>
            <person name="Chaudhuri R.R."/>
            <person name="La Ragione R."/>
            <person name="Hildebrand F."/>
            <person name="Pallen M.J."/>
        </authorList>
    </citation>
    <scope>NUCLEOTIDE SEQUENCE</scope>
    <source>
        <strain evidence="10">CHK180-2868</strain>
    </source>
</reference>
<feature type="transmembrane region" description="Helical" evidence="9">
    <location>
        <begin position="15"/>
        <end position="38"/>
    </location>
</feature>
<sequence length="482" mass="51381">MDLFNKLLTSTNDILTGYVLLVALVGGGIWFTFQLGFVQIREFKNGLRQVFGGLFKKDKSKSQEGGLSSFQALTTAIAAQVGTGNLAGAATAIAAGGPGAIFWMWVSAFLGMATIFCEATLAQVYRTVGADGQVTGGPVYYIRAAFKGTFGKVLAGIFAVLITLALGLFGNAVQANSITDAFHTAFFSNVGSISLLGQQIPLDKIIVGIILAVVAWMIFGGGVSRIGQITEKMVPIMAGFYLLGGLIIVIMNIENVPYMFASIIQGAFNPRAVCGGVFGVAMKEAVKKGVARGLFSNEAGMGSTPNAHAQANVDHPCQQGQVAIVSVFIDTFLVLNMTAFVIIGTKMLEPGSVAYVDGKLLEGIALTQAAYNSAFGSFGSIFIAICMLFFAFSTILGWYFFGETNVKYLFGEKAVKPYIALVCVFIVLGSLMKVSTIWNMSDCFNSLMVVPNVIGLFALTGVVKKAYKDYKENFVPKHQEKK</sequence>
<evidence type="ECO:0000256" key="2">
    <source>
        <dbReference type="ARBA" id="ARBA00009261"/>
    </source>
</evidence>
<dbReference type="GO" id="GO:0005886">
    <property type="term" value="C:plasma membrane"/>
    <property type="evidence" value="ECO:0007669"/>
    <property type="project" value="UniProtKB-SubCell"/>
</dbReference>
<dbReference type="PROSITE" id="PS00873">
    <property type="entry name" value="NA_ALANINE_SYMP"/>
    <property type="match status" value="1"/>
</dbReference>